<dbReference type="GO" id="GO:0042597">
    <property type="term" value="C:periplasmic space"/>
    <property type="evidence" value="ECO:0007669"/>
    <property type="project" value="UniProtKB-ARBA"/>
</dbReference>
<dbReference type="Proteomes" id="UP000007161">
    <property type="component" value="Chromosome"/>
</dbReference>
<dbReference type="AlphaFoldDB" id="H2J7U6"/>
<dbReference type="Gene3D" id="3.40.190.10">
    <property type="entry name" value="Periplasmic binding protein-like II"/>
    <property type="match status" value="1"/>
</dbReference>
<keyword evidence="3" id="KW-1185">Reference proteome</keyword>
<sequence>MKKVMVTLGILVLLVSTFFGARYARNETLYVGGGLWEPPSNWNPFLPWGSVSGTIGLVYETLFNYDPITGQMEPWLVKDGKWVDKNTYEITLRDNLKWSDGKKFTTQDVKFTFELGKKYEDVYYHNLWESLDRIELGSNNKVRFIFKEPSYHSWEVNLYSIPILPEHIWKNKSKNEIIEGANEYPVGSGMYKVEGWSQDRCIFVRNDDWWGNEVFGKPVPKRVIEIVISSNNVALGMLLQGTLDWSNFFLPGIPRLAKIYENIKTWYKESPYMLSSSTAYLFMNTKKPPMDNAQFRKAVAYAIDKQNIVNKVYENQVIAADSLGFLPTPAWKKYEDKKVLEKYGFNYSPATAKKLLDEAGYVDRNGDGWRDLPDGSTIDLLIVVPYGWTDWMESVKSIAEDLRKVGIKAEAKFPDQGKYEEDMSTGNFDMLINDYGSTSSVSPWTLLNFVANPLIMDEMWDGNFGRYENEKLFSLIKEINKTPFSEEAKLKELFSEAEKILLKEMPAIPVWHNGLWFQASTYAWENWPDENNPYGYPCSWPGQWQFGAVKILLNLKAK</sequence>
<evidence type="ECO:0000313" key="2">
    <source>
        <dbReference type="EMBL" id="AEX85437.1"/>
    </source>
</evidence>
<dbReference type="InterPro" id="IPR000914">
    <property type="entry name" value="SBP_5_dom"/>
</dbReference>
<dbReference type="Gene3D" id="3.10.105.10">
    <property type="entry name" value="Dipeptide-binding Protein, Domain 3"/>
    <property type="match status" value="1"/>
</dbReference>
<dbReference type="HOGENOM" id="CLU_017028_8_3_0"/>
<dbReference type="CDD" id="cd08509">
    <property type="entry name" value="PBP2_TmCBP_oligosaccharides_like"/>
    <property type="match status" value="1"/>
</dbReference>
<evidence type="ECO:0000259" key="1">
    <source>
        <dbReference type="Pfam" id="PF00496"/>
    </source>
</evidence>
<dbReference type="PANTHER" id="PTHR30290:SF82">
    <property type="entry name" value="ABC-TYPE DIPEPTIDE_OLIGOPEPTIDE TRANSPORT SYSTEM, PERIPLASMIC COMPONENT"/>
    <property type="match status" value="1"/>
</dbReference>
<gene>
    <name evidence="2" type="ordered locus">Marpi_1025</name>
</gene>
<dbReference type="STRING" id="443254.Marpi_1025"/>
<dbReference type="OrthoDB" id="9772924at2"/>
<reference evidence="3" key="2">
    <citation type="submission" date="2012-01" db="EMBL/GenBank/DDBJ databases">
        <title>Complete sequence of chromosome of Marinitoga piezophila KA3.</title>
        <authorList>
            <person name="Lucas S."/>
            <person name="Han J."/>
            <person name="Lapidus A."/>
            <person name="Cheng J.-F."/>
            <person name="Goodwin L."/>
            <person name="Pitluck S."/>
            <person name="Peters L."/>
            <person name="Mikhailova N."/>
            <person name="Teshima H."/>
            <person name="Detter J.C."/>
            <person name="Han C."/>
            <person name="Tapia R."/>
            <person name="Land M."/>
            <person name="Hauser L."/>
            <person name="Kyrpides N."/>
            <person name="Ivanova N."/>
            <person name="Pagani I."/>
            <person name="Jebbar M."/>
            <person name="Vannier P."/>
            <person name="Oger P."/>
            <person name="Cario A."/>
            <person name="Bartlett D."/>
            <person name="Noll K.M."/>
            <person name="Woyke T."/>
        </authorList>
    </citation>
    <scope>NUCLEOTIDE SEQUENCE [LARGE SCALE GENOMIC DNA]</scope>
    <source>
        <strain evidence="3">DSM 14283 / JCM 11233 / KA3</strain>
    </source>
</reference>
<dbReference type="GO" id="GO:1904680">
    <property type="term" value="F:peptide transmembrane transporter activity"/>
    <property type="evidence" value="ECO:0007669"/>
    <property type="project" value="TreeGrafter"/>
</dbReference>
<dbReference type="RefSeq" id="WP_014296509.1">
    <property type="nucleotide sequence ID" value="NC_016751.1"/>
</dbReference>
<dbReference type="Gene3D" id="3.90.76.10">
    <property type="entry name" value="Dipeptide-binding Protein, Domain 1"/>
    <property type="match status" value="1"/>
</dbReference>
<evidence type="ECO:0000313" key="3">
    <source>
        <dbReference type="Proteomes" id="UP000007161"/>
    </source>
</evidence>
<dbReference type="PANTHER" id="PTHR30290">
    <property type="entry name" value="PERIPLASMIC BINDING COMPONENT OF ABC TRANSPORTER"/>
    <property type="match status" value="1"/>
</dbReference>
<dbReference type="PIRSF" id="PIRSF002741">
    <property type="entry name" value="MppA"/>
    <property type="match status" value="1"/>
</dbReference>
<accession>H2J7U6</accession>
<dbReference type="SUPFAM" id="SSF53850">
    <property type="entry name" value="Periplasmic binding protein-like II"/>
    <property type="match status" value="1"/>
</dbReference>
<dbReference type="EMBL" id="CP003257">
    <property type="protein sequence ID" value="AEX85437.1"/>
    <property type="molecule type" value="Genomic_DNA"/>
</dbReference>
<protein>
    <submittedName>
        <fullName evidence="2">ABC-type dipeptide transport system, periplasmic component</fullName>
    </submittedName>
</protein>
<name>H2J7U6_MARPK</name>
<dbReference type="InterPro" id="IPR039424">
    <property type="entry name" value="SBP_5"/>
</dbReference>
<feature type="domain" description="Solute-binding protein family 5" evidence="1">
    <location>
        <begin position="72"/>
        <end position="450"/>
    </location>
</feature>
<reference evidence="2 3" key="1">
    <citation type="journal article" date="2012" name="J. Bacteriol.">
        <title>Complete Genome Sequence of the Thermophilic, Piezophilic, Heterotrophic Bacterium Marinitoga piezophila KA3.</title>
        <authorList>
            <person name="Lucas S."/>
            <person name="Han J."/>
            <person name="Lapidus A."/>
            <person name="Cheng J.F."/>
            <person name="Goodwin L.A."/>
            <person name="Pitluck S."/>
            <person name="Peters L."/>
            <person name="Mikhailova N."/>
            <person name="Teshima H."/>
            <person name="Detter J.C."/>
            <person name="Han C."/>
            <person name="Tapia R."/>
            <person name="Land M."/>
            <person name="Hauser L."/>
            <person name="Kyrpides N.C."/>
            <person name="Ivanova N."/>
            <person name="Pagani I."/>
            <person name="Vannier P."/>
            <person name="Oger P."/>
            <person name="Bartlett D.H."/>
            <person name="Noll K.M."/>
            <person name="Woyke T."/>
            <person name="Jebbar M."/>
        </authorList>
    </citation>
    <scope>NUCLEOTIDE SEQUENCE [LARGE SCALE GENOMIC DNA]</scope>
    <source>
        <strain evidence="3">DSM 14283 / JCM 11233 / KA3</strain>
    </source>
</reference>
<dbReference type="InterPro" id="IPR030678">
    <property type="entry name" value="Peptide/Ni-bd"/>
</dbReference>
<organism evidence="2 3">
    <name type="scientific">Marinitoga piezophila (strain DSM 14283 / JCM 11233 / KA3)</name>
    <dbReference type="NCBI Taxonomy" id="443254"/>
    <lineage>
        <taxon>Bacteria</taxon>
        <taxon>Thermotogati</taxon>
        <taxon>Thermotogota</taxon>
        <taxon>Thermotogae</taxon>
        <taxon>Petrotogales</taxon>
        <taxon>Petrotogaceae</taxon>
        <taxon>Marinitoga</taxon>
    </lineage>
</organism>
<dbReference type="GO" id="GO:0015833">
    <property type="term" value="P:peptide transport"/>
    <property type="evidence" value="ECO:0007669"/>
    <property type="project" value="TreeGrafter"/>
</dbReference>
<dbReference type="eggNOG" id="COG0747">
    <property type="taxonomic scope" value="Bacteria"/>
</dbReference>
<proteinExistence type="predicted"/>
<dbReference type="KEGG" id="mpz:Marpi_1025"/>
<dbReference type="GO" id="GO:0043190">
    <property type="term" value="C:ATP-binding cassette (ABC) transporter complex"/>
    <property type="evidence" value="ECO:0007669"/>
    <property type="project" value="InterPro"/>
</dbReference>
<dbReference type="Pfam" id="PF00496">
    <property type="entry name" value="SBP_bac_5"/>
    <property type="match status" value="1"/>
</dbReference>